<proteinExistence type="predicted"/>
<accession>A0A0S6WA58</accession>
<dbReference type="PROSITE" id="PS50850">
    <property type="entry name" value="MFS"/>
    <property type="match status" value="1"/>
</dbReference>
<dbReference type="PANTHER" id="PTHR23519">
    <property type="entry name" value="AUTOPHAGY-RELATED PROTEIN 22"/>
    <property type="match status" value="1"/>
</dbReference>
<dbReference type="InterPro" id="IPR024671">
    <property type="entry name" value="Atg22-like"/>
</dbReference>
<feature type="transmembrane region" description="Helical" evidence="6">
    <location>
        <begin position="327"/>
        <end position="350"/>
    </location>
</feature>
<sequence length="441" mass="48311">MQFDGKKAVISWGIYDWANSAYATTVMAGFFPIFFKQFWSAGVDPTTSTARLGVANSLAGILMACFAPILGAIADKGTAKKKFLMFFAYMGVVMTSALYLVSMGNWLLAVMLYVFSSMGFTGANIFYDALLPGVAAEEKLDFVSSLGYSLGYLGGGLLFALNVWMALRPTAFGFANAESAVNFAFLTVGLWWALFSIPLFLFVKEPPSAKAKPGTNLVKAGFLQLRDTFQEFRHLKSTFLFLAAYWLYIDGVDTIIRMAVDYGLSIGFDSNDLIKALLITQFVGFPAAIVFGVLGSKIGARRGIFFGIAVYFLISIWAAFMQDKREFYLLAIMIGLVQGGIQALSRSFYARIIPADKSGEFFGFYDMLGKFATFFGPLLMGGTGIIIRVLGYSSDFASRLSITSIALLFLAGGVLFYFVDEEQAKQEARYLTEIKKGNTSS</sequence>
<feature type="transmembrane region" description="Helical" evidence="6">
    <location>
        <begin position="276"/>
        <end position="296"/>
    </location>
</feature>
<evidence type="ECO:0000256" key="4">
    <source>
        <dbReference type="ARBA" id="ARBA00022989"/>
    </source>
</evidence>
<dbReference type="Pfam" id="PF11700">
    <property type="entry name" value="ATG22"/>
    <property type="match status" value="1"/>
</dbReference>
<gene>
    <name evidence="8" type="ORF">U27_01896</name>
</gene>
<dbReference type="GO" id="GO:0022857">
    <property type="term" value="F:transmembrane transporter activity"/>
    <property type="evidence" value="ECO:0007669"/>
    <property type="project" value="InterPro"/>
</dbReference>
<feature type="transmembrane region" description="Helical" evidence="6">
    <location>
        <begin position="303"/>
        <end position="321"/>
    </location>
</feature>
<evidence type="ECO:0000256" key="5">
    <source>
        <dbReference type="ARBA" id="ARBA00023136"/>
    </source>
</evidence>
<feature type="transmembrane region" description="Helical" evidence="6">
    <location>
        <begin position="179"/>
        <end position="203"/>
    </location>
</feature>
<feature type="transmembrane region" description="Helical" evidence="6">
    <location>
        <begin position="396"/>
        <end position="419"/>
    </location>
</feature>
<keyword evidence="5 6" id="KW-0472">Membrane</keyword>
<keyword evidence="2" id="KW-0813">Transport</keyword>
<dbReference type="HOGENOM" id="CLU_017518_3_0_0"/>
<dbReference type="GO" id="GO:0012505">
    <property type="term" value="C:endomembrane system"/>
    <property type="evidence" value="ECO:0007669"/>
    <property type="project" value="UniProtKB-SubCell"/>
</dbReference>
<dbReference type="EMBL" id="DF820463">
    <property type="protein sequence ID" value="GAK55065.1"/>
    <property type="molecule type" value="Genomic_DNA"/>
</dbReference>
<name>A0A0S6WA58_VECG1</name>
<feature type="transmembrane region" description="Helical" evidence="6">
    <location>
        <begin position="54"/>
        <end position="74"/>
    </location>
</feature>
<evidence type="ECO:0000256" key="1">
    <source>
        <dbReference type="ARBA" id="ARBA00004127"/>
    </source>
</evidence>
<protein>
    <recommendedName>
        <fullName evidence="7">Major facilitator superfamily (MFS) profile domain-containing protein</fullName>
    </recommendedName>
</protein>
<dbReference type="InterPro" id="IPR036259">
    <property type="entry name" value="MFS_trans_sf"/>
</dbReference>
<organism evidence="8">
    <name type="scientific">Vecturithrix granuli</name>
    <dbReference type="NCBI Taxonomy" id="1499967"/>
    <lineage>
        <taxon>Bacteria</taxon>
        <taxon>Candidatus Moduliflexota</taxon>
        <taxon>Candidatus Vecturitrichia</taxon>
        <taxon>Candidatus Vecturitrichales</taxon>
        <taxon>Candidatus Vecturitrichaceae</taxon>
        <taxon>Candidatus Vecturithrix</taxon>
    </lineage>
</organism>
<feature type="transmembrane region" description="Helical" evidence="6">
    <location>
        <begin position="239"/>
        <end position="256"/>
    </location>
</feature>
<comment type="subcellular location">
    <subcellularLocation>
        <location evidence="1">Endomembrane system</location>
        <topology evidence="1">Multi-pass membrane protein</topology>
    </subcellularLocation>
</comment>
<evidence type="ECO:0000313" key="9">
    <source>
        <dbReference type="Proteomes" id="UP000030661"/>
    </source>
</evidence>
<dbReference type="InterPro" id="IPR050495">
    <property type="entry name" value="ATG22/LtaA_families"/>
</dbReference>
<feature type="transmembrane region" description="Helical" evidence="6">
    <location>
        <begin position="12"/>
        <end position="34"/>
    </location>
</feature>
<dbReference type="Proteomes" id="UP000030661">
    <property type="component" value="Unassembled WGS sequence"/>
</dbReference>
<feature type="transmembrane region" description="Helical" evidence="6">
    <location>
        <begin position="83"/>
        <end position="100"/>
    </location>
</feature>
<feature type="transmembrane region" description="Helical" evidence="6">
    <location>
        <begin position="106"/>
        <end position="127"/>
    </location>
</feature>
<feature type="transmembrane region" description="Helical" evidence="6">
    <location>
        <begin position="148"/>
        <end position="167"/>
    </location>
</feature>
<dbReference type="PANTHER" id="PTHR23519:SF1">
    <property type="entry name" value="AUTOPHAGY-RELATED PROTEIN 22"/>
    <property type="match status" value="1"/>
</dbReference>
<evidence type="ECO:0000256" key="2">
    <source>
        <dbReference type="ARBA" id="ARBA00022448"/>
    </source>
</evidence>
<evidence type="ECO:0000256" key="6">
    <source>
        <dbReference type="SAM" id="Phobius"/>
    </source>
</evidence>
<evidence type="ECO:0000313" key="8">
    <source>
        <dbReference type="EMBL" id="GAK55065.1"/>
    </source>
</evidence>
<dbReference type="InterPro" id="IPR020846">
    <property type="entry name" value="MFS_dom"/>
</dbReference>
<reference evidence="8" key="1">
    <citation type="journal article" date="2015" name="PeerJ">
        <title>First genomic representation of candidate bacterial phylum KSB3 points to enhanced environmental sensing as a trigger of wastewater bulking.</title>
        <authorList>
            <person name="Sekiguchi Y."/>
            <person name="Ohashi A."/>
            <person name="Parks D.H."/>
            <person name="Yamauchi T."/>
            <person name="Tyson G.W."/>
            <person name="Hugenholtz P."/>
        </authorList>
    </citation>
    <scope>NUCLEOTIDE SEQUENCE [LARGE SCALE GENOMIC DNA]</scope>
</reference>
<dbReference type="STRING" id="1499967.U27_01896"/>
<feature type="transmembrane region" description="Helical" evidence="6">
    <location>
        <begin position="371"/>
        <end position="390"/>
    </location>
</feature>
<keyword evidence="3 6" id="KW-0812">Transmembrane</keyword>
<dbReference type="Gene3D" id="1.20.1250.20">
    <property type="entry name" value="MFS general substrate transporter like domains"/>
    <property type="match status" value="2"/>
</dbReference>
<feature type="domain" description="Major facilitator superfamily (MFS) profile" evidence="7">
    <location>
        <begin position="232"/>
        <end position="441"/>
    </location>
</feature>
<dbReference type="SUPFAM" id="SSF103473">
    <property type="entry name" value="MFS general substrate transporter"/>
    <property type="match status" value="1"/>
</dbReference>
<evidence type="ECO:0000256" key="3">
    <source>
        <dbReference type="ARBA" id="ARBA00022692"/>
    </source>
</evidence>
<dbReference type="eggNOG" id="COG2270">
    <property type="taxonomic scope" value="Bacteria"/>
</dbReference>
<evidence type="ECO:0000259" key="7">
    <source>
        <dbReference type="PROSITE" id="PS50850"/>
    </source>
</evidence>
<dbReference type="AlphaFoldDB" id="A0A0S6WA58"/>
<keyword evidence="4 6" id="KW-1133">Transmembrane helix</keyword>
<keyword evidence="9" id="KW-1185">Reference proteome</keyword>